<dbReference type="EC" id="2.4.2.52" evidence="5"/>
<dbReference type="GO" id="GO:0051191">
    <property type="term" value="P:prosthetic group biosynthetic process"/>
    <property type="evidence" value="ECO:0007669"/>
    <property type="project" value="TreeGrafter"/>
</dbReference>
<evidence type="ECO:0000313" key="6">
    <source>
        <dbReference type="EMBL" id="OLN32083.1"/>
    </source>
</evidence>
<evidence type="ECO:0000256" key="1">
    <source>
        <dbReference type="ARBA" id="ARBA00001210"/>
    </source>
</evidence>
<evidence type="ECO:0000256" key="3">
    <source>
        <dbReference type="ARBA" id="ARBA00022741"/>
    </source>
</evidence>
<accession>A0A1Q8QXN1</accession>
<keyword evidence="4 5" id="KW-0067">ATP-binding</keyword>
<dbReference type="Proteomes" id="UP000186102">
    <property type="component" value="Unassembled WGS sequence"/>
</dbReference>
<comment type="caution">
    <text evidence="6">The sequence shown here is derived from an EMBL/GenBank/DDBJ whole genome shotgun (WGS) entry which is preliminary data.</text>
</comment>
<gene>
    <name evidence="5" type="primary">citG</name>
    <name evidence="6" type="ORF">DSOL_1956</name>
</gene>
<keyword evidence="2 5" id="KW-0808">Transferase</keyword>
<evidence type="ECO:0000256" key="4">
    <source>
        <dbReference type="ARBA" id="ARBA00022840"/>
    </source>
</evidence>
<name>A0A1Q8QXN1_9FIRM</name>
<dbReference type="Gene3D" id="1.10.4200.10">
    <property type="entry name" value="Triphosphoribosyl-dephospho-CoA protein"/>
    <property type="match status" value="1"/>
</dbReference>
<evidence type="ECO:0000256" key="5">
    <source>
        <dbReference type="HAMAP-Rule" id="MF_00397"/>
    </source>
</evidence>
<sequence length="307" mass="33672">MFIVGGDSSIDDQAINIASLAVQAILYEASCNPSPGLVSKVSSGAHSDMDYFTFLDSATALINPLIHCAEAGLSSNSPKEIFRHIRQIGQLGERQMFHKTAGVNTHKGTLFLLGICCAAGGKALHSGALFSSLRGIIQEMTEGLVERELNSRVRELENSPASALSHGERLFLTHGVEGIRGEVQRGLPVVFDFSLAFYKENHELGHNYRLVQTLLAIMQFCEDTNILHRHSFETLKEVQERAKQIISLGGVRTPAGIKAIEEMDEDFCRRKISPGGSADLLGVTVFLHLLEGYMRRCETTSKQTKQS</sequence>
<proteinExistence type="inferred from homology"/>
<dbReference type="PANTHER" id="PTHR30201:SF2">
    <property type="entry name" value="2-(5''-TRIPHOSPHORIBOSYL)-3'-DEPHOSPHOCOENZYME-A SYNTHASE"/>
    <property type="match status" value="1"/>
</dbReference>
<dbReference type="STRING" id="1888891.DSOL_1956"/>
<dbReference type="EMBL" id="MLBF01000011">
    <property type="protein sequence ID" value="OLN32083.1"/>
    <property type="molecule type" value="Genomic_DNA"/>
</dbReference>
<dbReference type="GO" id="GO:0046917">
    <property type="term" value="F:triphosphoribosyl-dephospho-CoA synthase activity"/>
    <property type="evidence" value="ECO:0007669"/>
    <property type="project" value="UniProtKB-UniRule"/>
</dbReference>
<dbReference type="InterPro" id="IPR002736">
    <property type="entry name" value="CitG"/>
</dbReference>
<evidence type="ECO:0000256" key="2">
    <source>
        <dbReference type="ARBA" id="ARBA00022679"/>
    </source>
</evidence>
<dbReference type="AlphaFoldDB" id="A0A1Q8QXN1"/>
<dbReference type="PANTHER" id="PTHR30201">
    <property type="entry name" value="TRIPHOSPHORIBOSYL-DEPHOSPHO-COA SYNTHASE"/>
    <property type="match status" value="1"/>
</dbReference>
<dbReference type="GO" id="GO:0005524">
    <property type="term" value="F:ATP binding"/>
    <property type="evidence" value="ECO:0007669"/>
    <property type="project" value="UniProtKB-KW"/>
</dbReference>
<protein>
    <recommendedName>
        <fullName evidence="5">Probable 2-(5''-triphosphoribosyl)-3'-dephosphocoenzyme-A synthase</fullName>
        <shortName evidence="5">2-(5''-triphosphoribosyl)-3'-dephospho-CoA synthase</shortName>
        <ecNumber evidence="5">2.4.2.52</ecNumber>
    </recommendedName>
</protein>
<dbReference type="Pfam" id="PF01874">
    <property type="entry name" value="CitG"/>
    <property type="match status" value="1"/>
</dbReference>
<reference evidence="6 7" key="1">
    <citation type="submission" date="2016-09" db="EMBL/GenBank/DDBJ databases">
        <title>Complete genome of Desulfosporosinus sp. OL.</title>
        <authorList>
            <person name="Mardanov A."/>
            <person name="Beletsky A."/>
            <person name="Panova A."/>
            <person name="Karnachuk O."/>
            <person name="Ravin N."/>
        </authorList>
    </citation>
    <scope>NUCLEOTIDE SEQUENCE [LARGE SCALE GENOMIC DNA]</scope>
    <source>
        <strain evidence="6 7">OL</strain>
    </source>
</reference>
<comment type="similarity">
    <text evidence="5">Belongs to the CitG/MdcB family.</text>
</comment>
<organism evidence="6 7">
    <name type="scientific">Desulfosporosinus metallidurans</name>
    <dbReference type="NCBI Taxonomy" id="1888891"/>
    <lineage>
        <taxon>Bacteria</taxon>
        <taxon>Bacillati</taxon>
        <taxon>Bacillota</taxon>
        <taxon>Clostridia</taxon>
        <taxon>Eubacteriales</taxon>
        <taxon>Desulfitobacteriaceae</taxon>
        <taxon>Desulfosporosinus</taxon>
    </lineage>
</organism>
<dbReference type="InterPro" id="IPR017551">
    <property type="entry name" value="TriPribosyl-deP-CoA_syn_CitG"/>
</dbReference>
<comment type="catalytic activity">
    <reaction evidence="1 5">
        <text>3'-dephospho-CoA + ATP = 2'-(5''-triphospho-alpha-D-ribosyl)-3'-dephospho-CoA + adenine</text>
        <dbReference type="Rhea" id="RHEA:15117"/>
        <dbReference type="ChEBI" id="CHEBI:16708"/>
        <dbReference type="ChEBI" id="CHEBI:30616"/>
        <dbReference type="ChEBI" id="CHEBI:57328"/>
        <dbReference type="ChEBI" id="CHEBI:61378"/>
        <dbReference type="EC" id="2.4.2.52"/>
    </reaction>
</comment>
<keyword evidence="3 5" id="KW-0547">Nucleotide-binding</keyword>
<dbReference type="HAMAP" id="MF_00397">
    <property type="entry name" value="CitG"/>
    <property type="match status" value="1"/>
</dbReference>
<evidence type="ECO:0000313" key="7">
    <source>
        <dbReference type="Proteomes" id="UP000186102"/>
    </source>
</evidence>
<dbReference type="NCBIfam" id="TIGR03125">
    <property type="entry name" value="citrate_citG"/>
    <property type="match status" value="1"/>
</dbReference>
<dbReference type="RefSeq" id="WP_075364616.1">
    <property type="nucleotide sequence ID" value="NZ_MLBF01000011.1"/>
</dbReference>
<keyword evidence="7" id="KW-1185">Reference proteome</keyword>
<dbReference type="OrthoDB" id="114886at2"/>